<dbReference type="HOGENOM" id="CLU_011498_1_0_4"/>
<keyword evidence="1" id="KW-0175">Coiled coil</keyword>
<dbReference type="InterPro" id="IPR027417">
    <property type="entry name" value="P-loop_NTPase"/>
</dbReference>
<evidence type="ECO:0000256" key="2">
    <source>
        <dbReference type="SAM" id="MobiDB-lite"/>
    </source>
</evidence>
<dbReference type="eggNOG" id="COG1401">
    <property type="taxonomic scope" value="Bacteria"/>
</dbReference>
<evidence type="ECO:0000313" key="4">
    <source>
        <dbReference type="Proteomes" id="UP000000784"/>
    </source>
</evidence>
<feature type="region of interest" description="Disordered" evidence="2">
    <location>
        <begin position="816"/>
        <end position="859"/>
    </location>
</feature>
<feature type="compositionally biased region" description="Basic and acidic residues" evidence="2">
    <location>
        <begin position="818"/>
        <end position="829"/>
    </location>
</feature>
<feature type="coiled-coil region" evidence="1">
    <location>
        <begin position="54"/>
        <end position="136"/>
    </location>
</feature>
<feature type="compositionally biased region" description="Basic and acidic residues" evidence="2">
    <location>
        <begin position="838"/>
        <end position="847"/>
    </location>
</feature>
<protein>
    <submittedName>
        <fullName evidence="3">Chromosome segregation ATPase-like protein</fullName>
    </submittedName>
</protein>
<accession>A9C319</accession>
<dbReference type="SUPFAM" id="SSF52540">
    <property type="entry name" value="P-loop containing nucleoside triphosphate hydrolases"/>
    <property type="match status" value="1"/>
</dbReference>
<dbReference type="Gene3D" id="3.40.50.300">
    <property type="entry name" value="P-loop containing nucleotide triphosphate hydrolases"/>
    <property type="match status" value="1"/>
</dbReference>
<dbReference type="PANTHER" id="PTHR23159">
    <property type="entry name" value="CENTROSOMAL PROTEIN 2"/>
    <property type="match status" value="1"/>
</dbReference>
<gene>
    <name evidence="3" type="ordered locus">Daci_4192</name>
</gene>
<sequence length="880" mass="100345">MKMNSPVQPDTEAQRLADLNARESWINTKESEIASRETAVATRERDATAERQVIEQDKAKLAQREQAVTQAEQKCDAGFADERAALNDELREKRAQGERAIAEMREKNLSALEVEISELKAKRLGAVAHAENAERERIRTEIAQERDAWTKQQGDARKQLNAERTEFEKQKGALSALQSEVEGRQAELETSERTLERKEQRLEQQNQRRSEQLDDEVERRVEDRRKSLEAALQSAKEENIRLREAFKTQDELLGAFEQLKLQLGGKDPAEILRALNSQADELKRLREELATRPTEEMRERYQALESEAKNQKTRADQLERQLSTNEAAVAEIGELRRQGSELNAENKSLAQRASIFEGAANEAQAELKRLRAAYERPAEVTARYKEIEMPHISVDKVKQPVQHEIDELTWLTGIGNACDTYGLHFNPRILKAFHTALKTAEWSPLTVLAGVSGTGKSELPRLYSHFGGIYFEPLSVQPNWDSQESMLGFFNSIDNKFDAQPVLRFLAQSQISGREQYEQRIRRWQSMSPDQQIALDPEKDKELIEALKQADYPGLQDAVCLVLLDEMNLAHPELYFAEFLSKLELRRGRKGDDVPFIPVKIGAGMEPYKLPLGRNVLWTGTMNQDETTKSLSDKVLDRSIIINFPRPTELKRRLKLAPLDDKNRGPALHKTSWQSWLAQGSNFSDDQVSPFKKFIEAINASLAVTGRALGHRVWQSIEYYMANYPDVRAARDKDALARAMHVAFEDQLVQKVMPKLRGIDTRGKSKTECLDRIRGQLVTGIGSNSFNLTEDFDLACDLGYGQFIWQSANYLNVGDTETNDRSTASRDSDNAELPHSLFMKDEPDSDKRHKMWNLKTPEQRDELRVKLEENARAGRIHAKQ</sequence>
<dbReference type="Proteomes" id="UP000000784">
    <property type="component" value="Chromosome"/>
</dbReference>
<organism evidence="3 4">
    <name type="scientific">Delftia acidovorans (strain DSM 14801 / SPH-1)</name>
    <dbReference type="NCBI Taxonomy" id="398578"/>
    <lineage>
        <taxon>Bacteria</taxon>
        <taxon>Pseudomonadati</taxon>
        <taxon>Pseudomonadota</taxon>
        <taxon>Betaproteobacteria</taxon>
        <taxon>Burkholderiales</taxon>
        <taxon>Comamonadaceae</taxon>
        <taxon>Delftia</taxon>
    </lineage>
</organism>
<dbReference type="eggNOG" id="COG1196">
    <property type="taxonomic scope" value="Bacteria"/>
</dbReference>
<reference evidence="3 4" key="1">
    <citation type="journal article" date="2004" name="Appl. Environ. Microbiol.">
        <title>Mineralization of individual congeners of linear alkylbenzenesulfonate by defined pairs of heterotrophic bacteria.</title>
        <authorList>
            <person name="Schleheck D."/>
            <person name="Knepper T.P."/>
            <person name="Fischer K."/>
            <person name="Cook A.M."/>
        </authorList>
    </citation>
    <scope>NUCLEOTIDE SEQUENCE [LARGE SCALE GENOMIC DNA]</scope>
    <source>
        <strain evidence="4">DSM 14801 / SPH-1</strain>
    </source>
</reference>
<dbReference type="EMBL" id="CP000884">
    <property type="protein sequence ID" value="ABX36823.1"/>
    <property type="molecule type" value="Genomic_DNA"/>
</dbReference>
<feature type="compositionally biased region" description="Basic and acidic residues" evidence="2">
    <location>
        <begin position="181"/>
        <end position="220"/>
    </location>
</feature>
<evidence type="ECO:0000256" key="1">
    <source>
        <dbReference type="SAM" id="Coils"/>
    </source>
</evidence>
<dbReference type="AlphaFoldDB" id="A9C319"/>
<evidence type="ECO:0000313" key="3">
    <source>
        <dbReference type="EMBL" id="ABX36823.1"/>
    </source>
</evidence>
<proteinExistence type="predicted"/>
<dbReference type="STRING" id="398578.Daci_4192"/>
<feature type="compositionally biased region" description="Basic and acidic residues" evidence="2">
    <location>
        <begin position="144"/>
        <end position="171"/>
    </location>
</feature>
<dbReference type="KEGG" id="dac:Daci_4192"/>
<dbReference type="PANTHER" id="PTHR23159:SF66">
    <property type="entry name" value="OS04G0158400 PROTEIN"/>
    <property type="match status" value="1"/>
</dbReference>
<reference evidence="4" key="2">
    <citation type="submission" date="2007-11" db="EMBL/GenBank/DDBJ databases">
        <title>Complete sequence of Delftia acidovorans DSM 14801 / SPH-1.</title>
        <authorList>
            <person name="Copeland A."/>
            <person name="Lucas S."/>
            <person name="Lapidus A."/>
            <person name="Barry K."/>
            <person name="Glavina del Rio T."/>
            <person name="Dalin E."/>
            <person name="Tice H."/>
            <person name="Pitluck S."/>
            <person name="Lowry S."/>
            <person name="Clum A."/>
            <person name="Schmutz J."/>
            <person name="Larimer F."/>
            <person name="Land M."/>
            <person name="Hauser L."/>
            <person name="Kyrpides N."/>
            <person name="Kim E."/>
            <person name="Schleheck D."/>
            <person name="Richardson P."/>
        </authorList>
    </citation>
    <scope>NUCLEOTIDE SEQUENCE [LARGE SCALE GENOMIC DNA]</scope>
    <source>
        <strain evidence="4">DSM 14801 / SPH-1</strain>
    </source>
</reference>
<name>A9C319_DELAS</name>
<feature type="region of interest" description="Disordered" evidence="2">
    <location>
        <begin position="144"/>
        <end position="220"/>
    </location>
</feature>
<keyword evidence="4" id="KW-1185">Reference proteome</keyword>
<feature type="coiled-coil region" evidence="1">
    <location>
        <begin position="272"/>
        <end position="373"/>
    </location>
</feature>